<gene>
    <name evidence="1" type="ORF">MSG28_003605</name>
</gene>
<evidence type="ECO:0000313" key="2">
    <source>
        <dbReference type="Proteomes" id="UP001064048"/>
    </source>
</evidence>
<dbReference type="EMBL" id="CM046105">
    <property type="protein sequence ID" value="KAI8435266.1"/>
    <property type="molecule type" value="Genomic_DNA"/>
</dbReference>
<comment type="caution">
    <text evidence="1">The sequence shown here is derived from an EMBL/GenBank/DDBJ whole genome shotgun (WGS) entry which is preliminary data.</text>
</comment>
<keyword evidence="2" id="KW-1185">Reference proteome</keyword>
<evidence type="ECO:0000313" key="1">
    <source>
        <dbReference type="EMBL" id="KAI8435266.1"/>
    </source>
</evidence>
<name>A0ACC0KFG0_CHOFU</name>
<sequence>MVKANGVLVAVILENSGITNETPVQVGDGWGRPKIYALSLKSAKSSSYSRTFQRMMSRPRTARARFHIARDRYDARDLAID</sequence>
<protein>
    <submittedName>
        <fullName evidence="1">Uncharacterized protein</fullName>
    </submittedName>
</protein>
<proteinExistence type="predicted"/>
<dbReference type="Proteomes" id="UP001064048">
    <property type="component" value="Chromosome 5"/>
</dbReference>
<reference evidence="1 2" key="1">
    <citation type="journal article" date="2022" name="Genome Biol. Evol.">
        <title>The Spruce Budworm Genome: Reconstructing the Evolutionary History of Antifreeze Proteins.</title>
        <authorList>
            <person name="Beliveau C."/>
            <person name="Gagne P."/>
            <person name="Picq S."/>
            <person name="Vernygora O."/>
            <person name="Keeling C.I."/>
            <person name="Pinkney K."/>
            <person name="Doucet D."/>
            <person name="Wen F."/>
            <person name="Johnston J.S."/>
            <person name="Maaroufi H."/>
            <person name="Boyle B."/>
            <person name="Laroche J."/>
            <person name="Dewar K."/>
            <person name="Juretic N."/>
            <person name="Blackburn G."/>
            <person name="Nisole A."/>
            <person name="Brunet B."/>
            <person name="Brandao M."/>
            <person name="Lumley L."/>
            <person name="Duan J."/>
            <person name="Quan G."/>
            <person name="Lucarotti C.J."/>
            <person name="Roe A.D."/>
            <person name="Sperling F.A.H."/>
            <person name="Levesque R.C."/>
            <person name="Cusson M."/>
        </authorList>
    </citation>
    <scope>NUCLEOTIDE SEQUENCE [LARGE SCALE GENOMIC DNA]</scope>
    <source>
        <strain evidence="1">Glfc:IPQL:Cfum</strain>
    </source>
</reference>
<organism evidence="1 2">
    <name type="scientific">Choristoneura fumiferana</name>
    <name type="common">Spruce budworm moth</name>
    <name type="synonym">Archips fumiferana</name>
    <dbReference type="NCBI Taxonomy" id="7141"/>
    <lineage>
        <taxon>Eukaryota</taxon>
        <taxon>Metazoa</taxon>
        <taxon>Ecdysozoa</taxon>
        <taxon>Arthropoda</taxon>
        <taxon>Hexapoda</taxon>
        <taxon>Insecta</taxon>
        <taxon>Pterygota</taxon>
        <taxon>Neoptera</taxon>
        <taxon>Endopterygota</taxon>
        <taxon>Lepidoptera</taxon>
        <taxon>Glossata</taxon>
        <taxon>Ditrysia</taxon>
        <taxon>Tortricoidea</taxon>
        <taxon>Tortricidae</taxon>
        <taxon>Tortricinae</taxon>
        <taxon>Choristoneura</taxon>
    </lineage>
</organism>
<accession>A0ACC0KFG0</accession>